<protein>
    <submittedName>
        <fullName evidence="2">Uncharacterized protein</fullName>
    </submittedName>
</protein>
<comment type="caution">
    <text evidence="2">The sequence shown here is derived from an EMBL/GenBank/DDBJ whole genome shotgun (WGS) entry which is preliminary data.</text>
</comment>
<dbReference type="Proteomes" id="UP001500363">
    <property type="component" value="Unassembled WGS sequence"/>
</dbReference>
<evidence type="ECO:0000313" key="3">
    <source>
        <dbReference type="Proteomes" id="UP001500363"/>
    </source>
</evidence>
<gene>
    <name evidence="2" type="ORF">GCM10009741_34290</name>
</gene>
<accession>A0ABP4LQK0</accession>
<keyword evidence="1" id="KW-0812">Transmembrane</keyword>
<name>A0ABP4LQK0_9ACTN</name>
<reference evidence="3" key="1">
    <citation type="journal article" date="2019" name="Int. J. Syst. Evol. Microbiol.">
        <title>The Global Catalogue of Microorganisms (GCM) 10K type strain sequencing project: providing services to taxonomists for standard genome sequencing and annotation.</title>
        <authorList>
            <consortium name="The Broad Institute Genomics Platform"/>
            <consortium name="The Broad Institute Genome Sequencing Center for Infectious Disease"/>
            <person name="Wu L."/>
            <person name="Ma J."/>
        </authorList>
    </citation>
    <scope>NUCLEOTIDE SEQUENCE [LARGE SCALE GENOMIC DNA]</scope>
    <source>
        <strain evidence="3">JCM 14303</strain>
    </source>
</reference>
<dbReference type="EMBL" id="BAAANC010000002">
    <property type="protein sequence ID" value="GAA1529539.1"/>
    <property type="molecule type" value="Genomic_DNA"/>
</dbReference>
<keyword evidence="1" id="KW-1133">Transmembrane helix</keyword>
<feature type="transmembrane region" description="Helical" evidence="1">
    <location>
        <begin position="49"/>
        <end position="70"/>
    </location>
</feature>
<evidence type="ECO:0000313" key="2">
    <source>
        <dbReference type="EMBL" id="GAA1529539.1"/>
    </source>
</evidence>
<organism evidence="2 3">
    <name type="scientific">Kribbella lupini</name>
    <dbReference type="NCBI Taxonomy" id="291602"/>
    <lineage>
        <taxon>Bacteria</taxon>
        <taxon>Bacillati</taxon>
        <taxon>Actinomycetota</taxon>
        <taxon>Actinomycetes</taxon>
        <taxon>Propionibacteriales</taxon>
        <taxon>Kribbellaceae</taxon>
        <taxon>Kribbella</taxon>
    </lineage>
</organism>
<sequence>MGKVFPVLTTLDAPQALVADTDQPAAPHAALYALVDHPRRHWLRLDRRWLAEAVVAAVALTLAISAFALAGHF</sequence>
<keyword evidence="3" id="KW-1185">Reference proteome</keyword>
<keyword evidence="1" id="KW-0472">Membrane</keyword>
<dbReference type="RefSeq" id="WP_344175119.1">
    <property type="nucleotide sequence ID" value="NZ_BAAANC010000002.1"/>
</dbReference>
<proteinExistence type="predicted"/>
<evidence type="ECO:0000256" key="1">
    <source>
        <dbReference type="SAM" id="Phobius"/>
    </source>
</evidence>